<dbReference type="PANTHER" id="PTHR43567:SF1">
    <property type="entry name" value="FLAVOREDOXIN"/>
    <property type="match status" value="1"/>
</dbReference>
<dbReference type="EMBL" id="JBJIAA010000007">
    <property type="protein sequence ID" value="MFL0250782.1"/>
    <property type="molecule type" value="Genomic_DNA"/>
</dbReference>
<dbReference type="SMART" id="SM00903">
    <property type="entry name" value="Flavin_Reduct"/>
    <property type="match status" value="1"/>
</dbReference>
<evidence type="ECO:0000313" key="5">
    <source>
        <dbReference type="EMBL" id="MFL0250782.1"/>
    </source>
</evidence>
<comment type="similarity">
    <text evidence="3">Belongs to the flavoredoxin family.</text>
</comment>
<dbReference type="Gene3D" id="2.30.110.10">
    <property type="entry name" value="Electron Transport, Fmn-binding Protein, Chain A"/>
    <property type="match status" value="1"/>
</dbReference>
<dbReference type="Proteomes" id="UP001623592">
    <property type="component" value="Unassembled WGS sequence"/>
</dbReference>
<proteinExistence type="inferred from homology"/>
<dbReference type="InterPro" id="IPR052174">
    <property type="entry name" value="Flavoredoxin"/>
</dbReference>
<keyword evidence="6" id="KW-1185">Reference proteome</keyword>
<protein>
    <submittedName>
        <fullName evidence="5">Flavin reductase family protein</fullName>
        <ecNumber evidence="5">1.5.1.-</ecNumber>
    </submittedName>
</protein>
<dbReference type="InterPro" id="IPR002563">
    <property type="entry name" value="Flavin_Rdtase-like_dom"/>
</dbReference>
<evidence type="ECO:0000259" key="4">
    <source>
        <dbReference type="SMART" id="SM00903"/>
    </source>
</evidence>
<feature type="domain" description="Flavin reductase like" evidence="4">
    <location>
        <begin position="11"/>
        <end position="157"/>
    </location>
</feature>
<keyword evidence="5" id="KW-0560">Oxidoreductase</keyword>
<evidence type="ECO:0000256" key="2">
    <source>
        <dbReference type="ARBA" id="ARBA00022630"/>
    </source>
</evidence>
<reference evidence="5 6" key="1">
    <citation type="submission" date="2024-11" db="EMBL/GenBank/DDBJ databases">
        <authorList>
            <person name="Heng Y.C."/>
            <person name="Lim A.C.H."/>
            <person name="Lee J.K.Y."/>
            <person name="Kittelmann S."/>
        </authorList>
    </citation>
    <scope>NUCLEOTIDE SEQUENCE [LARGE SCALE GENOMIC DNA]</scope>
    <source>
        <strain evidence="5 6">WILCCON 0114</strain>
    </source>
</reference>
<comment type="cofactor">
    <cofactor evidence="1">
        <name>FMN</name>
        <dbReference type="ChEBI" id="CHEBI:58210"/>
    </cofactor>
</comment>
<comment type="caution">
    <text evidence="5">The sequence shown here is derived from an EMBL/GenBank/DDBJ whole genome shotgun (WGS) entry which is preliminary data.</text>
</comment>
<dbReference type="GO" id="GO:0016491">
    <property type="term" value="F:oxidoreductase activity"/>
    <property type="evidence" value="ECO:0007669"/>
    <property type="project" value="UniProtKB-KW"/>
</dbReference>
<gene>
    <name evidence="5" type="ORF">ACJDT4_10150</name>
</gene>
<name>A0ABW8TED0_9CLOT</name>
<accession>A0ABW8TED0</accession>
<dbReference type="InterPro" id="IPR012349">
    <property type="entry name" value="Split_barrel_FMN-bd"/>
</dbReference>
<dbReference type="Pfam" id="PF01613">
    <property type="entry name" value="Flavin_Reduct"/>
    <property type="match status" value="1"/>
</dbReference>
<organism evidence="5 6">
    <name type="scientific">Clostridium neuense</name>
    <dbReference type="NCBI Taxonomy" id="1728934"/>
    <lineage>
        <taxon>Bacteria</taxon>
        <taxon>Bacillati</taxon>
        <taxon>Bacillota</taxon>
        <taxon>Clostridia</taxon>
        <taxon>Eubacteriales</taxon>
        <taxon>Clostridiaceae</taxon>
        <taxon>Clostridium</taxon>
    </lineage>
</organism>
<dbReference type="SUPFAM" id="SSF50475">
    <property type="entry name" value="FMN-binding split barrel"/>
    <property type="match status" value="1"/>
</dbReference>
<sequence length="206" mass="23048">MNKLNFKGSVMLNPTPVVLVTSKSISNKINIFTVGWISTVCTKEPIIAIGIRPERLSHRYIKESKECVINLPTRSMVKIVDYCGVVSGKKEDKVQHFNLKLSDGVSISTPSLEISPIALECKLKSITPLGTHDLFLLEVLNVKVDESLMDSNGKICFNKANLICYNHGEYYGLTSKPLGTFGYSVKKQNKKSHKSIYKKDIKKQIK</sequence>
<dbReference type="EC" id="1.5.1.-" evidence="5"/>
<evidence type="ECO:0000256" key="1">
    <source>
        <dbReference type="ARBA" id="ARBA00001917"/>
    </source>
</evidence>
<evidence type="ECO:0000313" key="6">
    <source>
        <dbReference type="Proteomes" id="UP001623592"/>
    </source>
</evidence>
<keyword evidence="2" id="KW-0285">Flavoprotein</keyword>
<dbReference type="RefSeq" id="WP_406787445.1">
    <property type="nucleotide sequence ID" value="NZ_JBJIAA010000007.1"/>
</dbReference>
<evidence type="ECO:0000256" key="3">
    <source>
        <dbReference type="ARBA" id="ARBA00038054"/>
    </source>
</evidence>
<dbReference type="PANTHER" id="PTHR43567">
    <property type="entry name" value="FLAVOREDOXIN-RELATED-RELATED"/>
    <property type="match status" value="1"/>
</dbReference>